<sequence length="59" mass="6958">MFTGFFFQENHTLFENPISPVQSHFFKLLRTFPNLGFPKRLVHTRNQKPHQRSANAAQT</sequence>
<accession>A0A6H5GH10</accession>
<dbReference type="Proteomes" id="UP000479000">
    <property type="component" value="Unassembled WGS sequence"/>
</dbReference>
<dbReference type="EMBL" id="CADCXU010012886">
    <property type="protein sequence ID" value="CAB0002776.1"/>
    <property type="molecule type" value="Genomic_DNA"/>
</dbReference>
<feature type="non-terminal residue" evidence="1">
    <location>
        <position position="59"/>
    </location>
</feature>
<proteinExistence type="predicted"/>
<keyword evidence="2" id="KW-1185">Reference proteome</keyword>
<evidence type="ECO:0000313" key="1">
    <source>
        <dbReference type="EMBL" id="CAB0002776.1"/>
    </source>
</evidence>
<organism evidence="1 2">
    <name type="scientific">Nesidiocoris tenuis</name>
    <dbReference type="NCBI Taxonomy" id="355587"/>
    <lineage>
        <taxon>Eukaryota</taxon>
        <taxon>Metazoa</taxon>
        <taxon>Ecdysozoa</taxon>
        <taxon>Arthropoda</taxon>
        <taxon>Hexapoda</taxon>
        <taxon>Insecta</taxon>
        <taxon>Pterygota</taxon>
        <taxon>Neoptera</taxon>
        <taxon>Paraneoptera</taxon>
        <taxon>Hemiptera</taxon>
        <taxon>Heteroptera</taxon>
        <taxon>Panheteroptera</taxon>
        <taxon>Cimicomorpha</taxon>
        <taxon>Miridae</taxon>
        <taxon>Dicyphina</taxon>
        <taxon>Nesidiocoris</taxon>
    </lineage>
</organism>
<protein>
    <submittedName>
        <fullName evidence="1">Uncharacterized protein</fullName>
    </submittedName>
</protein>
<dbReference type="AlphaFoldDB" id="A0A6H5GH10"/>
<reference evidence="1 2" key="1">
    <citation type="submission" date="2020-02" db="EMBL/GenBank/DDBJ databases">
        <authorList>
            <person name="Ferguson B K."/>
        </authorList>
    </citation>
    <scope>NUCLEOTIDE SEQUENCE [LARGE SCALE GENOMIC DNA]</scope>
</reference>
<gene>
    <name evidence="1" type="ORF">NTEN_LOCUS8563</name>
</gene>
<name>A0A6H5GH10_9HEMI</name>
<evidence type="ECO:0000313" key="2">
    <source>
        <dbReference type="Proteomes" id="UP000479000"/>
    </source>
</evidence>